<evidence type="ECO:0000256" key="5">
    <source>
        <dbReference type="PROSITE-ProRule" id="PRU00205"/>
    </source>
</evidence>
<keyword evidence="4 5" id="KW-0472">Membrane</keyword>
<dbReference type="GeneID" id="68101334"/>
<dbReference type="AlphaFoldDB" id="A0AA88GJ79"/>
<comment type="caution">
    <text evidence="8">The sequence shown here is derived from an EMBL/GenBank/DDBJ whole genome shotgun (WGS) entry which is preliminary data.</text>
</comment>
<dbReference type="RefSeq" id="XP_044545057.1">
    <property type="nucleotide sequence ID" value="XM_044699005.1"/>
</dbReference>
<feature type="domain" description="TLC" evidence="7">
    <location>
        <begin position="52"/>
        <end position="278"/>
    </location>
</feature>
<dbReference type="Proteomes" id="UP000816034">
    <property type="component" value="Unassembled WGS sequence"/>
</dbReference>
<accession>A0AA88GJ79</accession>
<evidence type="ECO:0000256" key="2">
    <source>
        <dbReference type="ARBA" id="ARBA00022692"/>
    </source>
</evidence>
<dbReference type="GO" id="GO:0005783">
    <property type="term" value="C:endoplasmic reticulum"/>
    <property type="evidence" value="ECO:0007669"/>
    <property type="project" value="TreeGrafter"/>
</dbReference>
<gene>
    <name evidence="8" type="ORF">C9374_008880</name>
</gene>
<name>A0AA88GJ79_NAELO</name>
<evidence type="ECO:0000256" key="3">
    <source>
        <dbReference type="ARBA" id="ARBA00022989"/>
    </source>
</evidence>
<evidence type="ECO:0000313" key="9">
    <source>
        <dbReference type="Proteomes" id="UP000816034"/>
    </source>
</evidence>
<dbReference type="InterPro" id="IPR006634">
    <property type="entry name" value="TLC-dom"/>
</dbReference>
<keyword evidence="9" id="KW-1185">Reference proteome</keyword>
<feature type="transmembrane region" description="Helical" evidence="6">
    <location>
        <begin position="117"/>
        <end position="138"/>
    </location>
</feature>
<feature type="transmembrane region" description="Helical" evidence="6">
    <location>
        <begin position="150"/>
        <end position="171"/>
    </location>
</feature>
<dbReference type="PROSITE" id="PS50922">
    <property type="entry name" value="TLC"/>
    <property type="match status" value="1"/>
</dbReference>
<evidence type="ECO:0000256" key="6">
    <source>
        <dbReference type="SAM" id="Phobius"/>
    </source>
</evidence>
<evidence type="ECO:0000256" key="1">
    <source>
        <dbReference type="ARBA" id="ARBA00004141"/>
    </source>
</evidence>
<protein>
    <recommendedName>
        <fullName evidence="7">TLC domain-containing protein</fullName>
    </recommendedName>
</protein>
<feature type="transmembrane region" description="Helical" evidence="6">
    <location>
        <begin position="6"/>
        <end position="29"/>
    </location>
</feature>
<dbReference type="GO" id="GO:0055088">
    <property type="term" value="P:lipid homeostasis"/>
    <property type="evidence" value="ECO:0007669"/>
    <property type="project" value="TreeGrafter"/>
</dbReference>
<dbReference type="EMBL" id="PYSW02000036">
    <property type="protein sequence ID" value="KAG2377795.1"/>
    <property type="molecule type" value="Genomic_DNA"/>
</dbReference>
<keyword evidence="2 5" id="KW-0812">Transmembrane</keyword>
<keyword evidence="3 6" id="KW-1133">Transmembrane helix</keyword>
<proteinExistence type="predicted"/>
<sequence length="290" mass="33722">MFFPLLNLYFYIPSTLFFGISVLLFNLLYRKLRLKYKGKINSYLFRNNSSDLDCRELAFATTNYIHAVISGIWGLYLFYYNFVNSPNGMNKTNVSLESIVKQPNHFFFSYNDSISNLMSFTLGYLTVDLCCYSFLVVLEQSNTMNAIFHFVIVIAFSLYFVNGTGAIPALFGEISEIASIWIGQEELMENLVHEYSKKLYFVIHSILNTLSFLMTRTLMSVYLGYQFFSNISELVELRNVDSIHASVILIVYIQCILLVLVIVMNFYFTFDCLRFALNPIKNYLNKEKEM</sequence>
<feature type="transmembrane region" description="Helical" evidence="6">
    <location>
        <begin position="246"/>
        <end position="268"/>
    </location>
</feature>
<dbReference type="InterPro" id="IPR050846">
    <property type="entry name" value="TLCD"/>
</dbReference>
<reference evidence="8 9" key="1">
    <citation type="journal article" date="2018" name="BMC Genomics">
        <title>The genome of Naegleria lovaniensis, the basis for a comparative approach to unravel pathogenicity factors of the human pathogenic amoeba N. fowleri.</title>
        <authorList>
            <person name="Liechti N."/>
            <person name="Schurch N."/>
            <person name="Bruggmann R."/>
            <person name="Wittwer M."/>
        </authorList>
    </citation>
    <scope>NUCLEOTIDE SEQUENCE [LARGE SCALE GENOMIC DNA]</scope>
    <source>
        <strain evidence="8 9">ATCC 30569</strain>
    </source>
</reference>
<dbReference type="PANTHER" id="PTHR13439">
    <property type="entry name" value="CT120 PROTEIN"/>
    <property type="match status" value="1"/>
</dbReference>
<evidence type="ECO:0000256" key="4">
    <source>
        <dbReference type="ARBA" id="ARBA00023136"/>
    </source>
</evidence>
<organism evidence="8 9">
    <name type="scientific">Naegleria lovaniensis</name>
    <name type="common">Amoeba</name>
    <dbReference type="NCBI Taxonomy" id="51637"/>
    <lineage>
        <taxon>Eukaryota</taxon>
        <taxon>Discoba</taxon>
        <taxon>Heterolobosea</taxon>
        <taxon>Tetramitia</taxon>
        <taxon>Eutetramitia</taxon>
        <taxon>Vahlkampfiidae</taxon>
        <taxon>Naegleria</taxon>
    </lineage>
</organism>
<dbReference type="GO" id="GO:0016020">
    <property type="term" value="C:membrane"/>
    <property type="evidence" value="ECO:0007669"/>
    <property type="project" value="UniProtKB-SubCell"/>
</dbReference>
<dbReference type="PANTHER" id="PTHR13439:SF0">
    <property type="entry name" value="TOPOISOMERASE I DAMAGE AFFECTED PROTEIN 4"/>
    <property type="match status" value="1"/>
</dbReference>
<dbReference type="Pfam" id="PF03798">
    <property type="entry name" value="TRAM_LAG1_CLN8"/>
    <property type="match status" value="1"/>
</dbReference>
<evidence type="ECO:0000313" key="8">
    <source>
        <dbReference type="EMBL" id="KAG2377795.1"/>
    </source>
</evidence>
<feature type="transmembrane region" description="Helical" evidence="6">
    <location>
        <begin position="64"/>
        <end position="82"/>
    </location>
</feature>
<evidence type="ECO:0000259" key="7">
    <source>
        <dbReference type="PROSITE" id="PS50922"/>
    </source>
</evidence>
<feature type="transmembrane region" description="Helical" evidence="6">
    <location>
        <begin position="199"/>
        <end position="225"/>
    </location>
</feature>
<comment type="subcellular location">
    <subcellularLocation>
        <location evidence="1">Membrane</location>
        <topology evidence="1">Multi-pass membrane protein</topology>
    </subcellularLocation>
</comment>